<evidence type="ECO:0000313" key="2">
    <source>
        <dbReference type="Proteomes" id="UP001519460"/>
    </source>
</evidence>
<organism evidence="1 2">
    <name type="scientific">Batillaria attramentaria</name>
    <dbReference type="NCBI Taxonomy" id="370345"/>
    <lineage>
        <taxon>Eukaryota</taxon>
        <taxon>Metazoa</taxon>
        <taxon>Spiralia</taxon>
        <taxon>Lophotrochozoa</taxon>
        <taxon>Mollusca</taxon>
        <taxon>Gastropoda</taxon>
        <taxon>Caenogastropoda</taxon>
        <taxon>Sorbeoconcha</taxon>
        <taxon>Cerithioidea</taxon>
        <taxon>Batillariidae</taxon>
        <taxon>Batillaria</taxon>
    </lineage>
</organism>
<keyword evidence="2" id="KW-1185">Reference proteome</keyword>
<name>A0ABD0J2P7_9CAEN</name>
<accession>A0ABD0J2P7</accession>
<proteinExistence type="predicted"/>
<dbReference type="Proteomes" id="UP001519460">
    <property type="component" value="Unassembled WGS sequence"/>
</dbReference>
<protein>
    <submittedName>
        <fullName evidence="1">Uncharacterized protein</fullName>
    </submittedName>
</protein>
<dbReference type="AlphaFoldDB" id="A0ABD0J2P7"/>
<evidence type="ECO:0000313" key="1">
    <source>
        <dbReference type="EMBL" id="KAK7453907.1"/>
    </source>
</evidence>
<reference evidence="1 2" key="1">
    <citation type="journal article" date="2023" name="Sci. Data">
        <title>Genome assembly of the Korean intertidal mud-creeper Batillaria attramentaria.</title>
        <authorList>
            <person name="Patra A.K."/>
            <person name="Ho P.T."/>
            <person name="Jun S."/>
            <person name="Lee S.J."/>
            <person name="Kim Y."/>
            <person name="Won Y.J."/>
        </authorList>
    </citation>
    <scope>NUCLEOTIDE SEQUENCE [LARGE SCALE GENOMIC DNA]</scope>
    <source>
        <strain evidence="1">Wonlab-2016</strain>
    </source>
</reference>
<dbReference type="EMBL" id="JACVVK020000707">
    <property type="protein sequence ID" value="KAK7453907.1"/>
    <property type="molecule type" value="Genomic_DNA"/>
</dbReference>
<comment type="caution">
    <text evidence="1">The sequence shown here is derived from an EMBL/GenBank/DDBJ whole genome shotgun (WGS) entry which is preliminary data.</text>
</comment>
<sequence length="158" mass="18313">MFESTRQFSAFFVLRQHSKTDGTCPFPTREVDQRRKAGTFDLAVCKEKKEQIKKASSILDTSYSETATIVWCVFFHLVRELQMDGEKFQQYSRLSREQFAQVLHSGAKKKCHAPLFYRTSAMRHAEKSLQCPIFYLPQRCRKLAGSVSLPQRTNGFMS</sequence>
<gene>
    <name evidence="1" type="ORF">BaRGS_00039613</name>
</gene>